<comment type="function">
    <text evidence="12">Mitochondrial cysteine-specific aminoacyl-tRNA synthetase that catalyzes the ATP-dependent ligation of cysteine to tRNA(Cys).</text>
</comment>
<dbReference type="SUPFAM" id="SSF52374">
    <property type="entry name" value="Nucleotidylyl transferase"/>
    <property type="match status" value="1"/>
</dbReference>
<comment type="catalytic activity">
    <reaction evidence="15">
        <text>2 L-cysteine = S-sulfanyl-L-cysteine + L-alanine</text>
        <dbReference type="Rhea" id="RHEA:78543"/>
        <dbReference type="ChEBI" id="CHEBI:35235"/>
        <dbReference type="ChEBI" id="CHEBI:57972"/>
        <dbReference type="ChEBI" id="CHEBI:58591"/>
    </reaction>
    <physiologicalReaction direction="left-to-right" evidence="15">
        <dbReference type="Rhea" id="RHEA:78544"/>
    </physiologicalReaction>
</comment>
<evidence type="ECO:0000256" key="8">
    <source>
        <dbReference type="ARBA" id="ARBA00022840"/>
    </source>
</evidence>
<evidence type="ECO:0000256" key="16">
    <source>
        <dbReference type="ARBA" id="ARBA00047731"/>
    </source>
</evidence>
<dbReference type="GO" id="GO:0046872">
    <property type="term" value="F:metal ion binding"/>
    <property type="evidence" value="ECO:0007669"/>
    <property type="project" value="UniProtKB-KW"/>
</dbReference>
<evidence type="ECO:0000256" key="7">
    <source>
        <dbReference type="ARBA" id="ARBA00022833"/>
    </source>
</evidence>
<feature type="domain" description="tRNA synthetases class I catalytic" evidence="19">
    <location>
        <begin position="70"/>
        <end position="361"/>
    </location>
</feature>
<gene>
    <name evidence="20" type="ORF">PHAECO_LOCUS3020</name>
</gene>
<accession>A0A9P0DJM5</accession>
<dbReference type="FunFam" id="3.40.50.620:FF:000027">
    <property type="entry name" value="Cysteine--tRNA ligase, cytoplasmic"/>
    <property type="match status" value="1"/>
</dbReference>
<comment type="catalytic activity">
    <reaction evidence="18">
        <text>tRNA(Cys) + L-cysteine + ATP = L-cysteinyl-tRNA(Cys) + AMP + diphosphate</text>
        <dbReference type="Rhea" id="RHEA:17773"/>
        <dbReference type="Rhea" id="RHEA-COMP:9661"/>
        <dbReference type="Rhea" id="RHEA-COMP:9679"/>
        <dbReference type="ChEBI" id="CHEBI:30616"/>
        <dbReference type="ChEBI" id="CHEBI:33019"/>
        <dbReference type="ChEBI" id="CHEBI:35235"/>
        <dbReference type="ChEBI" id="CHEBI:78442"/>
        <dbReference type="ChEBI" id="CHEBI:78517"/>
        <dbReference type="ChEBI" id="CHEBI:456215"/>
        <dbReference type="EC" id="6.1.1.16"/>
    </reaction>
    <physiologicalReaction direction="right-to-left" evidence="18">
        <dbReference type="Rhea" id="RHEA:17775"/>
    </physiologicalReaction>
</comment>
<comment type="catalytic activity">
    <reaction evidence="14">
        <text>S-disulfanyl-L-cysteine + tRNA(Cys) + ATP = (S)-disulfanyl-L-cysteinyl-tRNA(Cys) + AMP + diphosphate</text>
        <dbReference type="Rhea" id="RHEA:78651"/>
        <dbReference type="Rhea" id="RHEA-COMP:9661"/>
        <dbReference type="Rhea" id="RHEA-COMP:19120"/>
        <dbReference type="ChEBI" id="CHEBI:30616"/>
        <dbReference type="ChEBI" id="CHEBI:33019"/>
        <dbReference type="ChEBI" id="CHEBI:78442"/>
        <dbReference type="ChEBI" id="CHEBI:229465"/>
        <dbReference type="ChEBI" id="CHEBI:229521"/>
        <dbReference type="ChEBI" id="CHEBI:456215"/>
    </reaction>
    <physiologicalReaction direction="left-to-right" evidence="14">
        <dbReference type="Rhea" id="RHEA:78652"/>
    </physiologicalReaction>
</comment>
<keyword evidence="7" id="KW-0862">Zinc</keyword>
<keyword evidence="21" id="KW-1185">Reference proteome</keyword>
<dbReference type="InterPro" id="IPR009080">
    <property type="entry name" value="tRNAsynth_Ia_anticodon-bd"/>
</dbReference>
<evidence type="ECO:0000256" key="15">
    <source>
        <dbReference type="ARBA" id="ARBA00047548"/>
    </source>
</evidence>
<comment type="function">
    <text evidence="13">In addition to its role as an aminoacyl-tRNA synthetase, has also cysteine persulfide synthase activity. Produces reactive persulfide species such as cysteine persulfide (CysSSH) from substrate cysteine and mediate direct incorporation of CysSSH into proteins during translations, resulting in protein persulfides and polysulfides. CysSSHs behave as potent antioxidants and cellular protectants.</text>
</comment>
<keyword evidence="5" id="KW-0479">Metal-binding</keyword>
<dbReference type="InterPro" id="IPR032678">
    <property type="entry name" value="tRNA-synt_1_cat_dom"/>
</dbReference>
<dbReference type="InterPro" id="IPR015803">
    <property type="entry name" value="Cys-tRNA-ligase"/>
</dbReference>
<evidence type="ECO:0000256" key="14">
    <source>
        <dbReference type="ARBA" id="ARBA00047499"/>
    </source>
</evidence>
<evidence type="ECO:0000256" key="3">
    <source>
        <dbReference type="ARBA" id="ARBA00012832"/>
    </source>
</evidence>
<evidence type="ECO:0000313" key="21">
    <source>
        <dbReference type="Proteomes" id="UP001153737"/>
    </source>
</evidence>
<dbReference type="SUPFAM" id="SSF47323">
    <property type="entry name" value="Anticodon-binding domain of a subclass of class I aminoacyl-tRNA synthetases"/>
    <property type="match status" value="1"/>
</dbReference>
<keyword evidence="10" id="KW-0030">Aminoacyl-tRNA synthetase</keyword>
<dbReference type="AlphaFoldDB" id="A0A9P0DJM5"/>
<dbReference type="OrthoDB" id="438179at2759"/>
<dbReference type="CDD" id="cd00672">
    <property type="entry name" value="CysRS_core"/>
    <property type="match status" value="1"/>
</dbReference>
<dbReference type="NCBIfam" id="TIGR00435">
    <property type="entry name" value="cysS"/>
    <property type="match status" value="1"/>
</dbReference>
<comment type="catalytic activity">
    <reaction evidence="17">
        <text>S-sulfanyl-L-cysteine + tRNA(Cys) + ATP = (S)-sulfanyl-L-cysteinyl-tRNA(Cys) + AMP + diphosphate</text>
        <dbReference type="Rhea" id="RHEA:78647"/>
        <dbReference type="Rhea" id="RHEA-COMP:9661"/>
        <dbReference type="Rhea" id="RHEA-COMP:19119"/>
        <dbReference type="ChEBI" id="CHEBI:30616"/>
        <dbReference type="ChEBI" id="CHEBI:33019"/>
        <dbReference type="ChEBI" id="CHEBI:58591"/>
        <dbReference type="ChEBI" id="CHEBI:78442"/>
        <dbReference type="ChEBI" id="CHEBI:229520"/>
        <dbReference type="ChEBI" id="CHEBI:456215"/>
    </reaction>
    <physiologicalReaction direction="left-to-right" evidence="17">
        <dbReference type="Rhea" id="RHEA:78648"/>
    </physiologicalReaction>
</comment>
<name>A0A9P0DJM5_PHACE</name>
<proteinExistence type="inferred from homology"/>
<evidence type="ECO:0000256" key="1">
    <source>
        <dbReference type="ARBA" id="ARBA00001947"/>
    </source>
</evidence>
<dbReference type="Proteomes" id="UP001153737">
    <property type="component" value="Chromosome 12"/>
</dbReference>
<evidence type="ECO:0000259" key="19">
    <source>
        <dbReference type="Pfam" id="PF01406"/>
    </source>
</evidence>
<keyword evidence="8" id="KW-0067">ATP-binding</keyword>
<evidence type="ECO:0000256" key="18">
    <source>
        <dbReference type="ARBA" id="ARBA00049046"/>
    </source>
</evidence>
<dbReference type="PANTHER" id="PTHR10890">
    <property type="entry name" value="CYSTEINYL-TRNA SYNTHETASE"/>
    <property type="match status" value="1"/>
</dbReference>
<evidence type="ECO:0000256" key="9">
    <source>
        <dbReference type="ARBA" id="ARBA00022917"/>
    </source>
</evidence>
<dbReference type="GO" id="GO:0005524">
    <property type="term" value="F:ATP binding"/>
    <property type="evidence" value="ECO:0007669"/>
    <property type="project" value="UniProtKB-KW"/>
</dbReference>
<keyword evidence="9" id="KW-0648">Protein biosynthesis</keyword>
<dbReference type="PANTHER" id="PTHR10890:SF27">
    <property type="entry name" value="CYSTEINE--TRNA LIGASE, MITOCHONDRIAL-RELATED"/>
    <property type="match status" value="1"/>
</dbReference>
<evidence type="ECO:0000256" key="6">
    <source>
        <dbReference type="ARBA" id="ARBA00022741"/>
    </source>
</evidence>
<sequence length="528" mass="60832">MITLITFVQHCREKKLCQRQQEEMFLLRKNLYSAYGLTHSWSIPDGYDTGIKVYNCVTKKKEALVLRNKHIFTWYSCGPTVYDSSHVGHASCYVKLDIIQRIIEGYFKHNLISVMNITDIDDKIVKKSNDMNCSYKDIAEKYEQEFWTDMDDLGVKKPDIIPRVTEYMDLIISFIRRLEENGLAYKAEDGSVYFHVQDIKNYGKLQNISKTTKEQKSKIKQSDMDFALWKSTKEQGDPSWESPWGRGRPGWHIECSALASHFLGSNIDVHAGGIDLRFPHHENEEAQSCAFHNTNQWVNYWLHTGHLQVNHSEKMSKSLKNTVSIQEMLRETSSEVFRMACIMSHYQSHMEYSKNLFTTAENVYRTFSNFINSCDNYSAGHLKAKVSSDVLNAYLIKSIDEVHRSFCDNFDTPSVLKTLNELVSLTNSMLYSTASSDDRSGLISVLAVKNFFLSTMGVMGLGFEEKNSVSKNYSDVMDILNSFRQEMRVIGIANKNVDILNQCDRVRKEVEKCGIFIKDHGRTSSWNI</sequence>
<comment type="similarity">
    <text evidence="2">Belongs to the class-I aminoacyl-tRNA synthetase family.</text>
</comment>
<dbReference type="PRINTS" id="PR00983">
    <property type="entry name" value="TRNASYNTHCYS"/>
</dbReference>
<dbReference type="GO" id="GO:0005737">
    <property type="term" value="C:cytoplasm"/>
    <property type="evidence" value="ECO:0007669"/>
    <property type="project" value="TreeGrafter"/>
</dbReference>
<evidence type="ECO:0000256" key="13">
    <source>
        <dbReference type="ARBA" id="ARBA00045476"/>
    </source>
</evidence>
<comment type="cofactor">
    <cofactor evidence="1">
        <name>Zn(2+)</name>
        <dbReference type="ChEBI" id="CHEBI:29105"/>
    </cofactor>
</comment>
<evidence type="ECO:0000256" key="17">
    <source>
        <dbReference type="ARBA" id="ARBA00048609"/>
    </source>
</evidence>
<dbReference type="Gene3D" id="1.20.120.1910">
    <property type="entry name" value="Cysteine-tRNA ligase, C-terminal anti-codon recognition domain"/>
    <property type="match status" value="1"/>
</dbReference>
<evidence type="ECO:0000256" key="10">
    <source>
        <dbReference type="ARBA" id="ARBA00023146"/>
    </source>
</evidence>
<dbReference type="GO" id="GO:0006423">
    <property type="term" value="P:cysteinyl-tRNA aminoacylation"/>
    <property type="evidence" value="ECO:0007669"/>
    <property type="project" value="InterPro"/>
</dbReference>
<comment type="catalytic activity">
    <reaction evidence="16">
        <text>S-sulfanyl-L-cysteine + L-cysteine = S-disulfanyl-L-cysteine + L-alanine</text>
        <dbReference type="Rhea" id="RHEA:78627"/>
        <dbReference type="ChEBI" id="CHEBI:35235"/>
        <dbReference type="ChEBI" id="CHEBI:57972"/>
        <dbReference type="ChEBI" id="CHEBI:58591"/>
        <dbReference type="ChEBI" id="CHEBI:229465"/>
    </reaction>
    <physiologicalReaction direction="left-to-right" evidence="16">
        <dbReference type="Rhea" id="RHEA:78628"/>
    </physiologicalReaction>
</comment>
<evidence type="ECO:0000256" key="5">
    <source>
        <dbReference type="ARBA" id="ARBA00022723"/>
    </source>
</evidence>
<dbReference type="EC" id="6.1.1.16" evidence="3"/>
<reference evidence="20" key="2">
    <citation type="submission" date="2022-10" db="EMBL/GenBank/DDBJ databases">
        <authorList>
            <consortium name="ENA_rothamsted_submissions"/>
            <consortium name="culmorum"/>
            <person name="King R."/>
        </authorList>
    </citation>
    <scope>NUCLEOTIDE SEQUENCE</scope>
</reference>
<evidence type="ECO:0000256" key="4">
    <source>
        <dbReference type="ARBA" id="ARBA00022598"/>
    </source>
</evidence>
<organism evidence="20 21">
    <name type="scientific">Phaedon cochleariae</name>
    <name type="common">Mustard beetle</name>
    <dbReference type="NCBI Taxonomy" id="80249"/>
    <lineage>
        <taxon>Eukaryota</taxon>
        <taxon>Metazoa</taxon>
        <taxon>Ecdysozoa</taxon>
        <taxon>Arthropoda</taxon>
        <taxon>Hexapoda</taxon>
        <taxon>Insecta</taxon>
        <taxon>Pterygota</taxon>
        <taxon>Neoptera</taxon>
        <taxon>Endopterygota</taxon>
        <taxon>Coleoptera</taxon>
        <taxon>Polyphaga</taxon>
        <taxon>Cucujiformia</taxon>
        <taxon>Chrysomeloidea</taxon>
        <taxon>Chrysomelidae</taxon>
        <taxon>Chrysomelinae</taxon>
        <taxon>Chrysomelini</taxon>
        <taxon>Phaedon</taxon>
    </lineage>
</organism>
<dbReference type="Pfam" id="PF01406">
    <property type="entry name" value="tRNA-synt_1e"/>
    <property type="match status" value="1"/>
</dbReference>
<evidence type="ECO:0000256" key="12">
    <source>
        <dbReference type="ARBA" id="ARBA00043868"/>
    </source>
</evidence>
<dbReference type="InterPro" id="IPR024909">
    <property type="entry name" value="Cys-tRNA/MSH_ligase"/>
</dbReference>
<reference evidence="20" key="1">
    <citation type="submission" date="2022-01" db="EMBL/GenBank/DDBJ databases">
        <authorList>
            <person name="King R."/>
        </authorList>
    </citation>
    <scope>NUCLEOTIDE SEQUENCE</scope>
</reference>
<dbReference type="HAMAP" id="MF_00041">
    <property type="entry name" value="Cys_tRNA_synth"/>
    <property type="match status" value="1"/>
</dbReference>
<evidence type="ECO:0000256" key="2">
    <source>
        <dbReference type="ARBA" id="ARBA00005594"/>
    </source>
</evidence>
<dbReference type="Gene3D" id="3.40.50.620">
    <property type="entry name" value="HUPs"/>
    <property type="match status" value="1"/>
</dbReference>
<keyword evidence="4" id="KW-0436">Ligase</keyword>
<dbReference type="GO" id="GO:0004817">
    <property type="term" value="F:cysteine-tRNA ligase activity"/>
    <property type="evidence" value="ECO:0007669"/>
    <property type="project" value="UniProtKB-EC"/>
</dbReference>
<evidence type="ECO:0000256" key="11">
    <source>
        <dbReference type="ARBA" id="ARBA00031499"/>
    </source>
</evidence>
<evidence type="ECO:0000313" key="20">
    <source>
        <dbReference type="EMBL" id="CAH1119290.1"/>
    </source>
</evidence>
<dbReference type="EMBL" id="OU896718">
    <property type="protein sequence ID" value="CAH1119290.1"/>
    <property type="molecule type" value="Genomic_DNA"/>
</dbReference>
<keyword evidence="6" id="KW-0547">Nucleotide-binding</keyword>
<protein>
    <recommendedName>
        <fullName evidence="3">cysteine--tRNA ligase</fullName>
        <ecNumber evidence="3">6.1.1.16</ecNumber>
    </recommendedName>
    <alternativeName>
        <fullName evidence="11">Cysteinyl-tRNA synthetase</fullName>
    </alternativeName>
</protein>
<dbReference type="InterPro" id="IPR014729">
    <property type="entry name" value="Rossmann-like_a/b/a_fold"/>
</dbReference>